<dbReference type="AlphaFoldDB" id="A0A0W0XWF9"/>
<evidence type="ECO:0000313" key="2">
    <source>
        <dbReference type="Proteomes" id="UP000054608"/>
    </source>
</evidence>
<gene>
    <name evidence="1" type="ORF">Lrub_1402</name>
</gene>
<accession>A0A0W0XWF9</accession>
<dbReference type="RefSeq" id="WP_058531465.1">
    <property type="nucleotide sequence ID" value="NZ_CAAAIN010000006.1"/>
</dbReference>
<dbReference type="OrthoDB" id="5649475at2"/>
<dbReference type="Proteomes" id="UP000054608">
    <property type="component" value="Unassembled WGS sequence"/>
</dbReference>
<dbReference type="EMBL" id="LNYT01000007">
    <property type="protein sequence ID" value="KTD49051.1"/>
    <property type="molecule type" value="Genomic_DNA"/>
</dbReference>
<dbReference type="PATRIC" id="fig|458.5.peg.1449"/>
<keyword evidence="2" id="KW-1185">Reference proteome</keyword>
<proteinExistence type="predicted"/>
<reference evidence="1 2" key="1">
    <citation type="submission" date="2015-11" db="EMBL/GenBank/DDBJ databases">
        <title>Genomic analysis of 38 Legionella species identifies large and diverse effector repertoires.</title>
        <authorList>
            <person name="Burstein D."/>
            <person name="Amaro F."/>
            <person name="Zusman T."/>
            <person name="Lifshitz Z."/>
            <person name="Cohen O."/>
            <person name="Gilbert J.A."/>
            <person name="Pupko T."/>
            <person name="Shuman H.A."/>
            <person name="Segal G."/>
        </authorList>
    </citation>
    <scope>NUCLEOTIDE SEQUENCE [LARGE SCALE GENOMIC DNA]</scope>
    <source>
        <strain evidence="1 2">WA-270A-C2</strain>
    </source>
</reference>
<evidence type="ECO:0000313" key="1">
    <source>
        <dbReference type="EMBL" id="KTD49051.1"/>
    </source>
</evidence>
<organism evidence="1 2">
    <name type="scientific">Legionella rubrilucens</name>
    <dbReference type="NCBI Taxonomy" id="458"/>
    <lineage>
        <taxon>Bacteria</taxon>
        <taxon>Pseudomonadati</taxon>
        <taxon>Pseudomonadota</taxon>
        <taxon>Gammaproteobacteria</taxon>
        <taxon>Legionellales</taxon>
        <taxon>Legionellaceae</taxon>
        <taxon>Legionella</taxon>
    </lineage>
</organism>
<protein>
    <submittedName>
        <fullName evidence="1">Uncharacterized protein</fullName>
    </submittedName>
</protein>
<comment type="caution">
    <text evidence="1">The sequence shown here is derived from an EMBL/GenBank/DDBJ whole genome shotgun (WGS) entry which is preliminary data.</text>
</comment>
<sequence length="150" mass="16952">MAKGKQGGDKGFFMWKNWDSMLNADHFEAAFNDKDFTLKRLVTLQDLEGGKNGDVDQLLIQLIGFLRLTDPGKTSINDNDRASAEALFVKLDNALTRVKAASTDEKFAQSAARYAEEVIRLRMELLKQHAPESLPLAWYNAAHKEFKNTF</sequence>
<name>A0A0W0XWF9_9GAMM</name>